<dbReference type="EMBL" id="JAQQEZ010000051">
    <property type="protein sequence ID" value="MFM0007006.1"/>
    <property type="molecule type" value="Genomic_DNA"/>
</dbReference>
<comment type="caution">
    <text evidence="2">The sequence shown here is derived from an EMBL/GenBank/DDBJ whole genome shotgun (WGS) entry which is preliminary data.</text>
</comment>
<evidence type="ECO:0000313" key="2">
    <source>
        <dbReference type="EMBL" id="MFM0007006.1"/>
    </source>
</evidence>
<keyword evidence="2" id="KW-0328">Glycosyltransferase</keyword>
<organism evidence="2 3">
    <name type="scientific">Paraburkholderia dipogonis</name>
    <dbReference type="NCBI Taxonomy" id="1211383"/>
    <lineage>
        <taxon>Bacteria</taxon>
        <taxon>Pseudomonadati</taxon>
        <taxon>Pseudomonadota</taxon>
        <taxon>Betaproteobacteria</taxon>
        <taxon>Burkholderiales</taxon>
        <taxon>Burkholderiaceae</taxon>
        <taxon>Paraburkholderia</taxon>
    </lineage>
</organism>
<keyword evidence="3" id="KW-1185">Reference proteome</keyword>
<dbReference type="EC" id="2.4.-.-" evidence="2"/>
<dbReference type="GO" id="GO:0016757">
    <property type="term" value="F:glycosyltransferase activity"/>
    <property type="evidence" value="ECO:0007669"/>
    <property type="project" value="UniProtKB-KW"/>
</dbReference>
<feature type="domain" description="Spore protein YkvP/CgeB glycosyl transferase-like" evidence="1">
    <location>
        <begin position="256"/>
        <end position="398"/>
    </location>
</feature>
<dbReference type="Proteomes" id="UP001629230">
    <property type="component" value="Unassembled WGS sequence"/>
</dbReference>
<evidence type="ECO:0000259" key="1">
    <source>
        <dbReference type="Pfam" id="PF13524"/>
    </source>
</evidence>
<name>A0ABW9B4T5_9BURK</name>
<sequence length="566" mass="64950">MDKSLVGQAYAAFAREEYSLAMEFYRQAGSAIGHEFFRANVDICRARHLRQQASGVSKVGRRDEFADAERRIKYSDAFKVAIIADEFTTDSFRDEFTAIAIDPVTWQASFEEHQPDVFFCESAWSGADNKTRPWKGRVYASSNFQKENRTVLLEILKYCRKNGIPTIFWNKEDPTHHDDRVHDFVKTAKEFDFVFTTAAECIDSYKTVHGVKNAFVLPFATNPRLFNPVETGNRSSNVVFAGSWYANHVDRSRDMERILDQVRTEGFGLEIYDRFYGSTDALHVWPDKYSPYLKPAQPYERMPDVYKSSRFGLNFNTVTESPTMFARRVFELMSSNTLVLSNYALGTDRMFGDLIVYPDREGNRLRSLSGNDIEDIRSNALNKVLSEHTYRHRWNSMLKDAGIPHRERRNTVTVTAVVNQDQDALAAISWFQQFGTKLPGARLLLVASEAMNDLDVANLYRKFNRFGVAVTSTSYAKKYAMLDKYQPVETSHFLTIDPLAPPSLDWVANASLHLQYMTSLPIAPCTDKTRQFRFGQTASCSTLLDRQASFCFWLENRGKSRETYFV</sequence>
<keyword evidence="2" id="KW-0808">Transferase</keyword>
<proteinExistence type="predicted"/>
<evidence type="ECO:0000313" key="3">
    <source>
        <dbReference type="Proteomes" id="UP001629230"/>
    </source>
</evidence>
<dbReference type="InterPro" id="IPR055259">
    <property type="entry name" value="YkvP/CgeB_Glyco_trans-like"/>
</dbReference>
<dbReference type="Pfam" id="PF13524">
    <property type="entry name" value="Glyco_trans_1_2"/>
    <property type="match status" value="1"/>
</dbReference>
<reference evidence="2 3" key="1">
    <citation type="journal article" date="2024" name="Chem. Sci.">
        <title>Discovery of megapolipeptins by genome mining of a Burkholderiales bacteria collection.</title>
        <authorList>
            <person name="Paulo B.S."/>
            <person name="Recchia M.J.J."/>
            <person name="Lee S."/>
            <person name="Fergusson C.H."/>
            <person name="Romanowski S.B."/>
            <person name="Hernandez A."/>
            <person name="Krull N."/>
            <person name="Liu D.Y."/>
            <person name="Cavanagh H."/>
            <person name="Bos A."/>
            <person name="Gray C.A."/>
            <person name="Murphy B.T."/>
            <person name="Linington R.G."/>
            <person name="Eustaquio A.S."/>
        </authorList>
    </citation>
    <scope>NUCLEOTIDE SEQUENCE [LARGE SCALE GENOMIC DNA]</scope>
    <source>
        <strain evidence="2 3">RL17-350-BIC-A</strain>
    </source>
</reference>
<gene>
    <name evidence="2" type="ORF">PQR57_39335</name>
</gene>
<protein>
    <submittedName>
        <fullName evidence="2">Glycosyltransferase</fullName>
        <ecNumber evidence="2">2.4.-.-</ecNumber>
    </submittedName>
</protein>
<dbReference type="RefSeq" id="WP_408181506.1">
    <property type="nucleotide sequence ID" value="NZ_JAQQEZ010000051.1"/>
</dbReference>
<accession>A0ABW9B4T5</accession>